<proteinExistence type="predicted"/>
<feature type="region of interest" description="Disordered" evidence="1">
    <location>
        <begin position="196"/>
        <end position="228"/>
    </location>
</feature>
<evidence type="ECO:0000313" key="3">
    <source>
        <dbReference type="EMBL" id="KFA62418.1"/>
    </source>
</evidence>
<feature type="compositionally biased region" description="Basic and acidic residues" evidence="1">
    <location>
        <begin position="217"/>
        <end position="226"/>
    </location>
</feature>
<feature type="domain" description="Xaa-Pro dipeptidyl-peptidase-like" evidence="2">
    <location>
        <begin position="16"/>
        <end position="193"/>
    </location>
</feature>
<dbReference type="Proteomes" id="UP000028524">
    <property type="component" value="Unassembled WGS sequence"/>
</dbReference>
<evidence type="ECO:0000313" key="4">
    <source>
        <dbReference type="Proteomes" id="UP000028524"/>
    </source>
</evidence>
<dbReference type="InParanoid" id="A0A084QEN3"/>
<dbReference type="PANTHER" id="PTHR42103">
    <property type="entry name" value="ALPHA/BETA-HYDROLASES SUPERFAMILY PROTEIN"/>
    <property type="match status" value="1"/>
</dbReference>
<dbReference type="Gene3D" id="3.40.50.1820">
    <property type="entry name" value="alpha/beta hydrolase"/>
    <property type="match status" value="2"/>
</dbReference>
<dbReference type="OrthoDB" id="10260961at2759"/>
<dbReference type="SUPFAM" id="SSF53474">
    <property type="entry name" value="alpha/beta-Hydrolases"/>
    <property type="match status" value="1"/>
</dbReference>
<organism evidence="3 4">
    <name type="scientific">Stachybotrys chlorohalonatus (strain IBT 40285)</name>
    <dbReference type="NCBI Taxonomy" id="1283841"/>
    <lineage>
        <taxon>Eukaryota</taxon>
        <taxon>Fungi</taxon>
        <taxon>Dikarya</taxon>
        <taxon>Ascomycota</taxon>
        <taxon>Pezizomycotina</taxon>
        <taxon>Sordariomycetes</taxon>
        <taxon>Hypocreomycetidae</taxon>
        <taxon>Hypocreales</taxon>
        <taxon>Stachybotryaceae</taxon>
        <taxon>Stachybotrys</taxon>
    </lineage>
</organism>
<dbReference type="Pfam" id="PF02129">
    <property type="entry name" value="Peptidase_S15"/>
    <property type="match status" value="1"/>
</dbReference>
<dbReference type="PANTHER" id="PTHR42103:SF2">
    <property type="entry name" value="AB HYDROLASE-1 DOMAIN-CONTAINING PROTEIN"/>
    <property type="match status" value="1"/>
</dbReference>
<dbReference type="OMA" id="PRPAYLM"/>
<evidence type="ECO:0000259" key="2">
    <source>
        <dbReference type="Pfam" id="PF02129"/>
    </source>
</evidence>
<dbReference type="EMBL" id="KL660797">
    <property type="protein sequence ID" value="KFA62418.1"/>
    <property type="molecule type" value="Genomic_DNA"/>
</dbReference>
<dbReference type="InterPro" id="IPR029058">
    <property type="entry name" value="AB_hydrolase_fold"/>
</dbReference>
<dbReference type="HOGENOM" id="CLU_035149_0_1_1"/>
<name>A0A084QEN3_STAC4</name>
<reference evidence="3 4" key="1">
    <citation type="journal article" date="2014" name="BMC Genomics">
        <title>Comparative genome sequencing reveals chemotype-specific gene clusters in the toxigenic black mold Stachybotrys.</title>
        <authorList>
            <person name="Semeiks J."/>
            <person name="Borek D."/>
            <person name="Otwinowski Z."/>
            <person name="Grishin N.V."/>
        </authorList>
    </citation>
    <scope>NUCLEOTIDE SEQUENCE [LARGE SCALE GENOMIC DNA]</scope>
    <source>
        <strain evidence="3 4">IBT 40285</strain>
    </source>
</reference>
<dbReference type="GO" id="GO:0016787">
    <property type="term" value="F:hydrolase activity"/>
    <property type="evidence" value="ECO:0007669"/>
    <property type="project" value="InterPro"/>
</dbReference>
<gene>
    <name evidence="3" type="ORF">S40285_06413</name>
</gene>
<dbReference type="AlphaFoldDB" id="A0A084QEN3"/>
<accession>A0A084QEN3</accession>
<keyword evidence="4" id="KW-1185">Reference proteome</keyword>
<feature type="region of interest" description="Disordered" evidence="1">
    <location>
        <begin position="246"/>
        <end position="270"/>
    </location>
</feature>
<evidence type="ECO:0000256" key="1">
    <source>
        <dbReference type="SAM" id="MobiDB-lite"/>
    </source>
</evidence>
<sequence>MLPEPALTLTLPSIHDATVLDCRIYHPASLLSTTSHHPPPWSRHAAVVAHPYAPMGGSYDDPIVETVAAQLLRKGYLVGTFNFRGAGASAGSTSWTGRPERGDFGSVVGFLVYYVHHLDPFADMEERQPREAPVLLMAGYSYGAMVATQLPPLGDILQRFEAPAAGSEAAQIRARAEELARQQNAILGSARAAALEHRSLQPRSPRTGVRVGGGDVSPRRSHDSWGRRSFSLEAEEKIRRGVSELIEKTKGRHGHSGRKASGHHGREDGAEEALAPVRELMVPRAAYLLISPLQGFITHLATMSLLPSSLSLRGSRGGGGGGGEDEAAEAKLVRRPTLAVYGDRDVFVGAGKLRAWAGRLQGQRGSRFEGCEVRSAGHFWAEEGVLGRMERAVAEFAGGLVGEGV</sequence>
<protein>
    <recommendedName>
        <fullName evidence="2">Xaa-Pro dipeptidyl-peptidase-like domain-containing protein</fullName>
    </recommendedName>
</protein>
<dbReference type="STRING" id="1283841.A0A084QEN3"/>
<dbReference type="InterPro" id="IPR000383">
    <property type="entry name" value="Xaa-Pro-like_dom"/>
</dbReference>
<feature type="compositionally biased region" description="Basic residues" evidence="1">
    <location>
        <begin position="250"/>
        <end position="263"/>
    </location>
</feature>